<dbReference type="Pfam" id="PF09335">
    <property type="entry name" value="VTT_dom"/>
    <property type="match status" value="1"/>
</dbReference>
<dbReference type="RefSeq" id="WP_088921312.1">
    <property type="nucleotide sequence ID" value="NZ_CP018632.1"/>
</dbReference>
<evidence type="ECO:0000313" key="8">
    <source>
        <dbReference type="EMBL" id="ASJ76549.1"/>
    </source>
</evidence>
<keyword evidence="9" id="KW-1185">Reference proteome</keyword>
<keyword evidence="3 6" id="KW-0812">Transmembrane</keyword>
<accession>A0A2Z2NZ10</accession>
<dbReference type="KEGG" id="gai:IMCC3135_32520"/>
<feature type="domain" description="VTT" evidence="7">
    <location>
        <begin position="61"/>
        <end position="177"/>
    </location>
</feature>
<comment type="subcellular location">
    <subcellularLocation>
        <location evidence="1 6">Cell membrane</location>
        <topology evidence="1 6">Multi-pass membrane protein</topology>
    </subcellularLocation>
</comment>
<feature type="transmembrane region" description="Helical" evidence="6">
    <location>
        <begin position="71"/>
        <end position="95"/>
    </location>
</feature>
<protein>
    <recommendedName>
        <fullName evidence="6">TVP38/TMEM64 family membrane protein</fullName>
    </recommendedName>
</protein>
<dbReference type="InterPro" id="IPR015414">
    <property type="entry name" value="TMEM64"/>
</dbReference>
<evidence type="ECO:0000256" key="1">
    <source>
        <dbReference type="ARBA" id="ARBA00004651"/>
    </source>
</evidence>
<gene>
    <name evidence="8" type="primary">ydjZ_2</name>
    <name evidence="8" type="ORF">IMCC3135_32520</name>
</gene>
<keyword evidence="2 6" id="KW-1003">Cell membrane</keyword>
<organism evidence="8 9">
    <name type="scientific">Granulosicoccus antarcticus IMCC3135</name>
    <dbReference type="NCBI Taxonomy" id="1192854"/>
    <lineage>
        <taxon>Bacteria</taxon>
        <taxon>Pseudomonadati</taxon>
        <taxon>Pseudomonadota</taxon>
        <taxon>Gammaproteobacteria</taxon>
        <taxon>Chromatiales</taxon>
        <taxon>Granulosicoccaceae</taxon>
        <taxon>Granulosicoccus</taxon>
    </lineage>
</organism>
<dbReference type="GO" id="GO:0005886">
    <property type="term" value="C:plasma membrane"/>
    <property type="evidence" value="ECO:0007669"/>
    <property type="project" value="UniProtKB-SubCell"/>
</dbReference>
<dbReference type="EMBL" id="CP018632">
    <property type="protein sequence ID" value="ASJ76549.1"/>
    <property type="molecule type" value="Genomic_DNA"/>
</dbReference>
<name>A0A2Z2NZ10_9GAMM</name>
<comment type="caution">
    <text evidence="6">Lacks conserved residue(s) required for the propagation of feature annotation.</text>
</comment>
<evidence type="ECO:0000313" key="9">
    <source>
        <dbReference type="Proteomes" id="UP000250079"/>
    </source>
</evidence>
<sequence length="242" mass="26044">MKIGWKIVFALVLLGLVLFLWLQLPMAEWIAQFRLWILGLGMLGIVAFVLLYVLVTALLGPASALTLSAGLAYGAWGFPLVIISATLAACVAFLLGRYVAHERVNQWIARDARLSALNTVISLQGWRVVGLLRLSPILPYGVQNYLFSVTSIRFVPFTLATMIGIMPATALYVYIGSLGQAVGTSGTGGLQWVLVLGGLLATIAVAWFVGRQAQVVLAQQVEESSVATIDLMPESAGRRKEG</sequence>
<keyword evidence="5 6" id="KW-0472">Membrane</keyword>
<evidence type="ECO:0000256" key="3">
    <source>
        <dbReference type="ARBA" id="ARBA00022692"/>
    </source>
</evidence>
<evidence type="ECO:0000256" key="6">
    <source>
        <dbReference type="RuleBase" id="RU366058"/>
    </source>
</evidence>
<feature type="transmembrane region" description="Helical" evidence="6">
    <location>
        <begin position="37"/>
        <end position="59"/>
    </location>
</feature>
<evidence type="ECO:0000256" key="2">
    <source>
        <dbReference type="ARBA" id="ARBA00022475"/>
    </source>
</evidence>
<dbReference type="PANTHER" id="PTHR12677:SF59">
    <property type="entry name" value="GOLGI APPARATUS MEMBRANE PROTEIN TVP38-RELATED"/>
    <property type="match status" value="1"/>
</dbReference>
<keyword evidence="4 6" id="KW-1133">Transmembrane helix</keyword>
<dbReference type="PANTHER" id="PTHR12677">
    <property type="entry name" value="GOLGI APPARATUS MEMBRANE PROTEIN TVP38-RELATED"/>
    <property type="match status" value="1"/>
</dbReference>
<dbReference type="InterPro" id="IPR032816">
    <property type="entry name" value="VTT_dom"/>
</dbReference>
<dbReference type="OrthoDB" id="9800167at2"/>
<reference evidence="8 9" key="1">
    <citation type="submission" date="2016-12" db="EMBL/GenBank/DDBJ databases">
        <authorList>
            <person name="Song W.-J."/>
            <person name="Kurnit D.M."/>
        </authorList>
    </citation>
    <scope>NUCLEOTIDE SEQUENCE [LARGE SCALE GENOMIC DNA]</scope>
    <source>
        <strain evidence="8 9">IMCC3135</strain>
    </source>
</reference>
<feature type="transmembrane region" description="Helical" evidence="6">
    <location>
        <begin position="190"/>
        <end position="210"/>
    </location>
</feature>
<dbReference type="Proteomes" id="UP000250079">
    <property type="component" value="Chromosome"/>
</dbReference>
<evidence type="ECO:0000256" key="5">
    <source>
        <dbReference type="ARBA" id="ARBA00023136"/>
    </source>
</evidence>
<dbReference type="AlphaFoldDB" id="A0A2Z2NZ10"/>
<comment type="similarity">
    <text evidence="6">Belongs to the TVP38/TMEM64 family.</text>
</comment>
<evidence type="ECO:0000259" key="7">
    <source>
        <dbReference type="Pfam" id="PF09335"/>
    </source>
</evidence>
<evidence type="ECO:0000256" key="4">
    <source>
        <dbReference type="ARBA" id="ARBA00022989"/>
    </source>
</evidence>
<proteinExistence type="inferred from homology"/>
<feature type="transmembrane region" description="Helical" evidence="6">
    <location>
        <begin position="154"/>
        <end position="175"/>
    </location>
</feature>